<gene>
    <name evidence="2" type="ORF">CK203_065626</name>
</gene>
<evidence type="ECO:0000259" key="1">
    <source>
        <dbReference type="Pfam" id="PF22936"/>
    </source>
</evidence>
<comment type="caution">
    <text evidence="2">The sequence shown here is derived from an EMBL/GenBank/DDBJ whole genome shotgun (WGS) entry which is preliminary data.</text>
</comment>
<evidence type="ECO:0000313" key="2">
    <source>
        <dbReference type="EMBL" id="RVW61727.1"/>
    </source>
</evidence>
<protein>
    <recommendedName>
        <fullName evidence="1">Retrovirus-related Pol polyprotein from transposon TNT 1-94-like beta-barrel domain-containing protein</fullName>
    </recommendedName>
</protein>
<dbReference type="InterPro" id="IPR054722">
    <property type="entry name" value="PolX-like_BBD"/>
</dbReference>
<organism evidence="2 3">
    <name type="scientific">Vitis vinifera</name>
    <name type="common">Grape</name>
    <dbReference type="NCBI Taxonomy" id="29760"/>
    <lineage>
        <taxon>Eukaryota</taxon>
        <taxon>Viridiplantae</taxon>
        <taxon>Streptophyta</taxon>
        <taxon>Embryophyta</taxon>
        <taxon>Tracheophyta</taxon>
        <taxon>Spermatophyta</taxon>
        <taxon>Magnoliopsida</taxon>
        <taxon>eudicotyledons</taxon>
        <taxon>Gunneridae</taxon>
        <taxon>Pentapetalae</taxon>
        <taxon>rosids</taxon>
        <taxon>Vitales</taxon>
        <taxon>Vitaceae</taxon>
        <taxon>Viteae</taxon>
        <taxon>Vitis</taxon>
    </lineage>
</organism>
<feature type="domain" description="Retrovirus-related Pol polyprotein from transposon TNT 1-94-like beta-barrel" evidence="1">
    <location>
        <begin position="148"/>
        <end position="204"/>
    </location>
</feature>
<reference evidence="2 3" key="1">
    <citation type="journal article" date="2018" name="PLoS Genet.">
        <title>Population sequencing reveals clonal diversity and ancestral inbreeding in the grapevine cultivar Chardonnay.</title>
        <authorList>
            <person name="Roach M.J."/>
            <person name="Johnson D.L."/>
            <person name="Bohlmann J."/>
            <person name="van Vuuren H.J."/>
            <person name="Jones S.J."/>
            <person name="Pretorius I.S."/>
            <person name="Schmidt S.A."/>
            <person name="Borneman A.R."/>
        </authorList>
    </citation>
    <scope>NUCLEOTIDE SEQUENCE [LARGE SCALE GENOMIC DNA]</scope>
    <source>
        <strain evidence="3">cv. Chardonnay</strain>
        <tissue evidence="2">Leaf</tissue>
    </source>
</reference>
<name>A0A438FP41_VITVI</name>
<dbReference type="Pfam" id="PF22936">
    <property type="entry name" value="Pol_BBD"/>
    <property type="match status" value="1"/>
</dbReference>
<sequence>MNDTDCDNDRDDDEFTDEQRVEFLDNLVVGHQRLIKSYMKNNDILQAHKNKIDVLNVENTNFLEKVRFLESKHHSLLEKNIALSQEIKNNNPSSFVDENYHVGTKVLNEILDKCKTHGDKRGLGYINKDETPSNGENVFVKGDKFSCTSLENYDGGVVTFRDGNLAHVKGKGSIVILGCPKLDGVLYVKGLKTNLLSIIQMCDKDHRVNFHQDLCKVVNKEGAHDIGL</sequence>
<dbReference type="EMBL" id="QGNW01000811">
    <property type="protein sequence ID" value="RVW61727.1"/>
    <property type="molecule type" value="Genomic_DNA"/>
</dbReference>
<evidence type="ECO:0000313" key="3">
    <source>
        <dbReference type="Proteomes" id="UP000288805"/>
    </source>
</evidence>
<accession>A0A438FP41</accession>
<dbReference type="Proteomes" id="UP000288805">
    <property type="component" value="Unassembled WGS sequence"/>
</dbReference>
<proteinExistence type="predicted"/>
<dbReference type="AlphaFoldDB" id="A0A438FP41"/>